<gene>
    <name evidence="10" type="ORF">CBF29_01375</name>
</gene>
<evidence type="ECO:0000256" key="8">
    <source>
        <dbReference type="ARBA" id="ARBA00030045"/>
    </source>
</evidence>
<evidence type="ECO:0000256" key="6">
    <source>
        <dbReference type="ARBA" id="ARBA00022801"/>
    </source>
</evidence>
<dbReference type="Proteomes" id="UP000287605">
    <property type="component" value="Unassembled WGS sequence"/>
</dbReference>
<keyword evidence="6" id="KW-0378">Hydrolase</keyword>
<evidence type="ECO:0000256" key="3">
    <source>
        <dbReference type="ARBA" id="ARBA00012463"/>
    </source>
</evidence>
<evidence type="ECO:0000256" key="2">
    <source>
        <dbReference type="ARBA" id="ARBA00010819"/>
    </source>
</evidence>
<dbReference type="RefSeq" id="WP_126806487.1">
    <property type="nucleotide sequence ID" value="NZ_NGKA01000001.1"/>
</dbReference>
<sequence>MTLSLHYRDDFLFERVFVETSLDTDNDGKYDLLAVYIRRPKDTRKGKKVPAIFMANPYMLGCNEDCYELCDVDKEISNVKESPTNYIKQSTKNPALSKLIPKYCVDESPIDEIKLQSIPEWYRMFSTWGYASVYSAGLGTYGSDGFNSTGSVDEITAFKDVIEWLGGRRRAFTDRTGITEIKAHWCNGNVAMTGKSYVGTLAIGVACTGVKELKTIIPEAAISNWYHYYRQNGMPVPSKDWQGDDIFLLSQYCFSRRLDIEDYPNIAFEYRNKLSEMRNNCARESGNYNSFWDERNYLNKIDNLRASVLLIHGLNDWNVKTNQFSMFWHELEKRNIPRKLLLHQGDHIFIHNHQTIDFSNLIRLWLDYWLYEANNNVMNKFPKVHVQSNIDQFYWYQSSNWPTKDVKPKVINLHCENNEFYDDLSAAGYNREKDNQSEWLNNIVEEPNKIKSFRLASKINEIEKETRICGTVRVNLEAAVNKSTGILSAMLIDYGRSLRLDLATETAVTEGLDLGVGAGKMDIIRFSAQKKPGDWMVISRGWLNIQNRSSLSIKENIEPDKYHSYSIEMMPTDYTLKEGHSLGLILYGADAEFTLRPFSTRHIRLKNNSLKITIPCVLTGF</sequence>
<dbReference type="Gene3D" id="1.10.246.70">
    <property type="match status" value="1"/>
</dbReference>
<dbReference type="OrthoDB" id="319764at2"/>
<organism evidence="10 11">
    <name type="scientific">Vagococcus elongatus</name>
    <dbReference type="NCBI Taxonomy" id="180344"/>
    <lineage>
        <taxon>Bacteria</taxon>
        <taxon>Bacillati</taxon>
        <taxon>Bacillota</taxon>
        <taxon>Bacilli</taxon>
        <taxon>Lactobacillales</taxon>
        <taxon>Enterococcaceae</taxon>
        <taxon>Vagococcus</taxon>
    </lineage>
</organism>
<dbReference type="EC" id="3.4.14.11" evidence="3"/>
<accession>A0A430B612</accession>
<comment type="catalytic activity">
    <reaction evidence="1">
        <text>Hydrolyzes Xaa-Pro-|- bonds to release unblocked, N-terminal dipeptides from substrates including Ala-Pro-|-p-nitroanilide and (sequentially) Tyr-Pro-|-Phe-Pro-|-Gly-Pro-|-Ile.</text>
        <dbReference type="EC" id="3.4.14.11"/>
    </reaction>
</comment>
<dbReference type="InterPro" id="IPR008252">
    <property type="entry name" value="Pept_S15_Xpro"/>
</dbReference>
<dbReference type="SUPFAM" id="SSF53474">
    <property type="entry name" value="alpha/beta-Hydrolases"/>
    <property type="match status" value="1"/>
</dbReference>
<evidence type="ECO:0000313" key="11">
    <source>
        <dbReference type="Proteomes" id="UP000287605"/>
    </source>
</evidence>
<feature type="domain" description="Xaa-Pro dipeptidyl-peptidase C-terminal" evidence="9">
    <location>
        <begin position="363"/>
        <end position="611"/>
    </location>
</feature>
<evidence type="ECO:0000256" key="4">
    <source>
        <dbReference type="ARBA" id="ARBA00022438"/>
    </source>
</evidence>
<keyword evidence="5" id="KW-0645">Protease</keyword>
<proteinExistence type="inferred from homology"/>
<dbReference type="InterPro" id="IPR013736">
    <property type="entry name" value="Xaa-Pro_dipept_C"/>
</dbReference>
<dbReference type="EMBL" id="NGKA01000001">
    <property type="protein sequence ID" value="RSU15750.1"/>
    <property type="molecule type" value="Genomic_DNA"/>
</dbReference>
<protein>
    <recommendedName>
        <fullName evidence="3">Xaa-Pro dipeptidyl-peptidase</fullName>
        <ecNumber evidence="3">3.4.14.11</ecNumber>
    </recommendedName>
    <alternativeName>
        <fullName evidence="8">X-prolyl-dipeptidyl aminopeptidase</fullName>
    </alternativeName>
</protein>
<dbReference type="Gene3D" id="3.40.50.1820">
    <property type="entry name" value="alpha/beta hydrolase"/>
    <property type="match status" value="1"/>
</dbReference>
<dbReference type="SUPFAM" id="SSF49785">
    <property type="entry name" value="Galactose-binding domain-like"/>
    <property type="match status" value="1"/>
</dbReference>
<dbReference type="GO" id="GO:0008236">
    <property type="term" value="F:serine-type peptidase activity"/>
    <property type="evidence" value="ECO:0007669"/>
    <property type="project" value="UniProtKB-KW"/>
</dbReference>
<dbReference type="GO" id="GO:0004177">
    <property type="term" value="F:aminopeptidase activity"/>
    <property type="evidence" value="ECO:0007669"/>
    <property type="project" value="UniProtKB-KW"/>
</dbReference>
<dbReference type="SMART" id="SM00939">
    <property type="entry name" value="PepX_C"/>
    <property type="match status" value="1"/>
</dbReference>
<evidence type="ECO:0000256" key="7">
    <source>
        <dbReference type="ARBA" id="ARBA00022825"/>
    </source>
</evidence>
<evidence type="ECO:0000313" key="10">
    <source>
        <dbReference type="EMBL" id="RSU15750.1"/>
    </source>
</evidence>
<keyword evidence="4" id="KW-0031">Aminopeptidase</keyword>
<dbReference type="Pfam" id="PF08530">
    <property type="entry name" value="PepX_C"/>
    <property type="match status" value="1"/>
</dbReference>
<dbReference type="Gene3D" id="2.60.120.260">
    <property type="entry name" value="Galactose-binding domain-like"/>
    <property type="match status" value="1"/>
</dbReference>
<dbReference type="InterPro" id="IPR008979">
    <property type="entry name" value="Galactose-bd-like_sf"/>
</dbReference>
<evidence type="ECO:0000256" key="5">
    <source>
        <dbReference type="ARBA" id="ARBA00022670"/>
    </source>
</evidence>
<dbReference type="InterPro" id="IPR000383">
    <property type="entry name" value="Xaa-Pro-like_dom"/>
</dbReference>
<comment type="similarity">
    <text evidence="2">Belongs to the peptidase S15 family.</text>
</comment>
<keyword evidence="11" id="KW-1185">Reference proteome</keyword>
<evidence type="ECO:0000259" key="9">
    <source>
        <dbReference type="SMART" id="SM00939"/>
    </source>
</evidence>
<dbReference type="PRINTS" id="PR00923">
    <property type="entry name" value="LACTOPTASE"/>
</dbReference>
<dbReference type="GO" id="GO:0006508">
    <property type="term" value="P:proteolysis"/>
    <property type="evidence" value="ECO:0007669"/>
    <property type="project" value="UniProtKB-KW"/>
</dbReference>
<dbReference type="Pfam" id="PF02129">
    <property type="entry name" value="Peptidase_S15"/>
    <property type="match status" value="1"/>
</dbReference>
<comment type="caution">
    <text evidence="10">The sequence shown here is derived from an EMBL/GenBank/DDBJ whole genome shotgun (WGS) entry which is preliminary data.</text>
</comment>
<dbReference type="GO" id="GO:0008239">
    <property type="term" value="F:dipeptidyl-peptidase activity"/>
    <property type="evidence" value="ECO:0007669"/>
    <property type="project" value="UniProtKB-EC"/>
</dbReference>
<dbReference type="InterPro" id="IPR029058">
    <property type="entry name" value="AB_hydrolase_fold"/>
</dbReference>
<name>A0A430B612_9ENTE</name>
<keyword evidence="7" id="KW-0720">Serine protease</keyword>
<evidence type="ECO:0000256" key="1">
    <source>
        <dbReference type="ARBA" id="ARBA00000123"/>
    </source>
</evidence>
<reference evidence="10 11" key="1">
    <citation type="submission" date="2017-05" db="EMBL/GenBank/DDBJ databases">
        <title>Vagococcus spp. assemblies.</title>
        <authorList>
            <person name="Gulvik C.A."/>
        </authorList>
    </citation>
    <scope>NUCLEOTIDE SEQUENCE [LARGE SCALE GENOMIC DNA]</scope>
    <source>
        <strain evidence="10 11">CCUG 51432</strain>
    </source>
</reference>
<dbReference type="AlphaFoldDB" id="A0A430B612"/>